<sequence length="92" mass="10522">MSETSTQNQRRVAEWIQTNMENDENSPENSRAESTKNKVDVGVDKVRYAEMEENVKRFLFGESEFLKTVELGKIKYQNFRVGSDGPSRGGNT</sequence>
<name>A0AAV8XI92_9CUCU</name>
<dbReference type="EMBL" id="JAPWTK010000565">
    <property type="protein sequence ID" value="KAJ8938338.1"/>
    <property type="molecule type" value="Genomic_DNA"/>
</dbReference>
<keyword evidence="3" id="KW-1185">Reference proteome</keyword>
<feature type="compositionally biased region" description="Polar residues" evidence="1">
    <location>
        <begin position="1"/>
        <end position="20"/>
    </location>
</feature>
<evidence type="ECO:0000313" key="2">
    <source>
        <dbReference type="EMBL" id="KAJ8938338.1"/>
    </source>
</evidence>
<proteinExistence type="predicted"/>
<feature type="region of interest" description="Disordered" evidence="1">
    <location>
        <begin position="1"/>
        <end position="37"/>
    </location>
</feature>
<organism evidence="2 3">
    <name type="scientific">Aromia moschata</name>
    <dbReference type="NCBI Taxonomy" id="1265417"/>
    <lineage>
        <taxon>Eukaryota</taxon>
        <taxon>Metazoa</taxon>
        <taxon>Ecdysozoa</taxon>
        <taxon>Arthropoda</taxon>
        <taxon>Hexapoda</taxon>
        <taxon>Insecta</taxon>
        <taxon>Pterygota</taxon>
        <taxon>Neoptera</taxon>
        <taxon>Endopterygota</taxon>
        <taxon>Coleoptera</taxon>
        <taxon>Polyphaga</taxon>
        <taxon>Cucujiformia</taxon>
        <taxon>Chrysomeloidea</taxon>
        <taxon>Cerambycidae</taxon>
        <taxon>Cerambycinae</taxon>
        <taxon>Callichromatini</taxon>
        <taxon>Aromia</taxon>
    </lineage>
</organism>
<gene>
    <name evidence="2" type="ORF">NQ318_007051</name>
</gene>
<protein>
    <submittedName>
        <fullName evidence="2">Uncharacterized protein</fullName>
    </submittedName>
</protein>
<dbReference type="AlphaFoldDB" id="A0AAV8XI92"/>
<evidence type="ECO:0000256" key="1">
    <source>
        <dbReference type="SAM" id="MobiDB-lite"/>
    </source>
</evidence>
<evidence type="ECO:0000313" key="3">
    <source>
        <dbReference type="Proteomes" id="UP001162162"/>
    </source>
</evidence>
<dbReference type="Proteomes" id="UP001162162">
    <property type="component" value="Unassembled WGS sequence"/>
</dbReference>
<accession>A0AAV8XI92</accession>
<reference evidence="2" key="1">
    <citation type="journal article" date="2023" name="Insect Mol. Biol.">
        <title>Genome sequencing provides insights into the evolution of gene families encoding plant cell wall-degrading enzymes in longhorned beetles.</title>
        <authorList>
            <person name="Shin N.R."/>
            <person name="Okamura Y."/>
            <person name="Kirsch R."/>
            <person name="Pauchet Y."/>
        </authorList>
    </citation>
    <scope>NUCLEOTIDE SEQUENCE</scope>
    <source>
        <strain evidence="2">AMC_N1</strain>
    </source>
</reference>
<comment type="caution">
    <text evidence="2">The sequence shown here is derived from an EMBL/GenBank/DDBJ whole genome shotgun (WGS) entry which is preliminary data.</text>
</comment>